<dbReference type="STRING" id="1850250.LPB142_02335"/>
<name>A0A1D9M8W0_9RHOB</name>
<evidence type="ECO:0000313" key="1">
    <source>
        <dbReference type="EMBL" id="AOZ68292.1"/>
    </source>
</evidence>
<sequence length="264" mass="26471">MRLNLRVPGHFGELIQGRLGACGPVVLVTLPCADLGVVAGCRPGRGLALHRAGAPGRGLALLRALGLAAPGRVAMRPLAEPGCGTGVSTASLVALAALAGWRGAAEDLAAACVAVEGASDPLMFPAPERLLWASRAGRALALLPALPRFEVLGGFWGPPRATDAKDSDFADISDLVAAWQGARALGDFAALASESAARSLARRGPAGDPVAGLAQRFGALGWCMAHTGAARGLIYAPGTVPEGAAAGLRAAGLRGVRVFRGGSA</sequence>
<dbReference type="RefSeq" id="WP_071165392.1">
    <property type="nucleotide sequence ID" value="NZ_CP017781.1"/>
</dbReference>
<dbReference type="KEGG" id="rhp:LPB142_02335"/>
<evidence type="ECO:0000313" key="2">
    <source>
        <dbReference type="Proteomes" id="UP000176562"/>
    </source>
</evidence>
<dbReference type="AlphaFoldDB" id="A0A1D9M8W0"/>
<protein>
    <recommendedName>
        <fullName evidence="3">Propanediol utilization protein</fullName>
    </recommendedName>
</protein>
<accession>A0A1D9M8W0</accession>
<proteinExistence type="predicted"/>
<evidence type="ECO:0008006" key="3">
    <source>
        <dbReference type="Google" id="ProtNLM"/>
    </source>
</evidence>
<keyword evidence="2" id="KW-1185">Reference proteome</keyword>
<dbReference type="Proteomes" id="UP000176562">
    <property type="component" value="Chromosome"/>
</dbReference>
<gene>
    <name evidence="1" type="ORF">LPB142_02335</name>
</gene>
<organism evidence="1 2">
    <name type="scientific">Rhodobacter xanthinilyticus</name>
    <dbReference type="NCBI Taxonomy" id="1850250"/>
    <lineage>
        <taxon>Bacteria</taxon>
        <taxon>Pseudomonadati</taxon>
        <taxon>Pseudomonadota</taxon>
        <taxon>Alphaproteobacteria</taxon>
        <taxon>Rhodobacterales</taxon>
        <taxon>Rhodobacter group</taxon>
        <taxon>Rhodobacter</taxon>
    </lineage>
</organism>
<reference evidence="1 2" key="1">
    <citation type="submission" date="2016-10" db="EMBL/GenBank/DDBJ databases">
        <title>Rhodobacter sp. LPB0142, isolated from sea water.</title>
        <authorList>
            <person name="Kim E."/>
            <person name="Yi H."/>
        </authorList>
    </citation>
    <scope>NUCLEOTIDE SEQUENCE [LARGE SCALE GENOMIC DNA]</scope>
    <source>
        <strain evidence="1 2">LPB0142</strain>
    </source>
</reference>
<dbReference type="EMBL" id="CP017781">
    <property type="protein sequence ID" value="AOZ68292.1"/>
    <property type="molecule type" value="Genomic_DNA"/>
</dbReference>